<sequence>MKFETVNKKSFFTYLDFRTKLLIIIITTIITFLWESPFTEGLLSLAIGYACIVAGIKINYFRKIFTIMMPFYSLILIITGFFYVDQIEVLLNTNYLTPIFTFPDNWFWIGGLIMNYEGVFYGLNIVLKILNMILIIPLGVFTTDINDMVIGMVKMKIPYKIVFIFSSTLRFFPLLIEEIQSILEAQKLRGLALGKLSLVKKATIYLNLAVSLILNSMAKTNTIDIVLQSKSFSGSSHRTYLNESLLNQSDYLTIGFLIVSLLLVIVLYIWYGVGKFSWLINNI</sequence>
<organism evidence="7 8">
    <name type="scientific">Candidatus Atelocyanobacterium thalassa isolate SIO64986</name>
    <dbReference type="NCBI Taxonomy" id="1527444"/>
    <lineage>
        <taxon>Bacteria</taxon>
        <taxon>Bacillati</taxon>
        <taxon>Cyanobacteriota</taxon>
        <taxon>Cyanophyceae</taxon>
        <taxon>Oscillatoriophycideae</taxon>
        <taxon>Chroococcales</taxon>
        <taxon>Aphanothecaceae</taxon>
        <taxon>Candidatus Atelocyanobacterium</taxon>
        <taxon>Candidatus Atelocyanobacterium thalassae</taxon>
    </lineage>
</organism>
<dbReference type="Pfam" id="PF02361">
    <property type="entry name" value="CbiQ"/>
    <property type="match status" value="1"/>
</dbReference>
<evidence type="ECO:0000256" key="6">
    <source>
        <dbReference type="SAM" id="Phobius"/>
    </source>
</evidence>
<dbReference type="CDD" id="cd16914">
    <property type="entry name" value="EcfT"/>
    <property type="match status" value="1"/>
</dbReference>
<name>A0A086CHY0_9CHRO</name>
<dbReference type="EMBL" id="JPSP01000003">
    <property type="protein sequence ID" value="KFF41794.1"/>
    <property type="molecule type" value="Genomic_DNA"/>
</dbReference>
<dbReference type="STRING" id="1527444.ucyna2_00423"/>
<dbReference type="InterPro" id="IPR051611">
    <property type="entry name" value="ECF_transporter_component"/>
</dbReference>
<keyword evidence="3 6" id="KW-0812">Transmembrane</keyword>
<evidence type="ECO:0000313" key="8">
    <source>
        <dbReference type="Proteomes" id="UP000028922"/>
    </source>
</evidence>
<evidence type="ECO:0000256" key="5">
    <source>
        <dbReference type="ARBA" id="ARBA00023136"/>
    </source>
</evidence>
<protein>
    <submittedName>
        <fullName evidence="7">ABC-type cobalt transport system, permease component CbiQ</fullName>
    </submittedName>
</protein>
<gene>
    <name evidence="7" type="ORF">ucyna2_00423</name>
</gene>
<comment type="subcellular location">
    <subcellularLocation>
        <location evidence="1">Membrane</location>
        <topology evidence="1">Multi-pass membrane protein</topology>
    </subcellularLocation>
</comment>
<evidence type="ECO:0000256" key="3">
    <source>
        <dbReference type="ARBA" id="ARBA00022692"/>
    </source>
</evidence>
<reference evidence="7 8" key="1">
    <citation type="submission" date="2014-08" db="EMBL/GenBank/DDBJ databases">
        <title>Comparative genomics reveals surprising divergence of two closely related strains of uncultivated UCYN-A cyanobacteria.</title>
        <authorList>
            <person name="Bombar D."/>
            <person name="Heller P."/>
            <person name="Sanchez-Baracaldo P."/>
            <person name="Carter B.J."/>
            <person name="Zert J.P."/>
        </authorList>
    </citation>
    <scope>NUCLEOTIDE SEQUENCE [LARGE SCALE GENOMIC DNA]</scope>
</reference>
<feature type="transmembrane region" description="Helical" evidence="6">
    <location>
        <begin position="21"/>
        <end position="36"/>
    </location>
</feature>
<dbReference type="InterPro" id="IPR003339">
    <property type="entry name" value="ABC/ECF_trnsptr_transmembrane"/>
</dbReference>
<dbReference type="GO" id="GO:0005886">
    <property type="term" value="C:plasma membrane"/>
    <property type="evidence" value="ECO:0007669"/>
    <property type="project" value="UniProtKB-ARBA"/>
</dbReference>
<evidence type="ECO:0000256" key="2">
    <source>
        <dbReference type="ARBA" id="ARBA00022475"/>
    </source>
</evidence>
<dbReference type="Proteomes" id="UP000028922">
    <property type="component" value="Unassembled WGS sequence"/>
</dbReference>
<dbReference type="eggNOG" id="COG0619">
    <property type="taxonomic scope" value="Bacteria"/>
</dbReference>
<dbReference type="AlphaFoldDB" id="A0A086CHY0"/>
<feature type="transmembrane region" description="Helical" evidence="6">
    <location>
        <begin position="125"/>
        <end position="145"/>
    </location>
</feature>
<evidence type="ECO:0000256" key="4">
    <source>
        <dbReference type="ARBA" id="ARBA00022989"/>
    </source>
</evidence>
<dbReference type="PANTHER" id="PTHR34857">
    <property type="entry name" value="SLL0384 PROTEIN"/>
    <property type="match status" value="1"/>
</dbReference>
<feature type="transmembrane region" description="Helical" evidence="6">
    <location>
        <begin position="251"/>
        <end position="271"/>
    </location>
</feature>
<evidence type="ECO:0000313" key="7">
    <source>
        <dbReference type="EMBL" id="KFF41794.1"/>
    </source>
</evidence>
<feature type="transmembrane region" description="Helical" evidence="6">
    <location>
        <begin position="157"/>
        <end position="176"/>
    </location>
</feature>
<keyword evidence="5 6" id="KW-0472">Membrane</keyword>
<dbReference type="PANTHER" id="PTHR34857:SF2">
    <property type="entry name" value="SLL0384 PROTEIN"/>
    <property type="match status" value="1"/>
</dbReference>
<comment type="caution">
    <text evidence="7">The sequence shown here is derived from an EMBL/GenBank/DDBJ whole genome shotgun (WGS) entry which is preliminary data.</text>
</comment>
<accession>A0A086CHY0</accession>
<evidence type="ECO:0000256" key="1">
    <source>
        <dbReference type="ARBA" id="ARBA00004141"/>
    </source>
</evidence>
<feature type="transmembrane region" description="Helical" evidence="6">
    <location>
        <begin position="67"/>
        <end position="84"/>
    </location>
</feature>
<keyword evidence="4 6" id="KW-1133">Transmembrane helix</keyword>
<feature type="transmembrane region" description="Helical" evidence="6">
    <location>
        <begin position="42"/>
        <end position="60"/>
    </location>
</feature>
<keyword evidence="2" id="KW-1003">Cell membrane</keyword>
<proteinExistence type="predicted"/>
<dbReference type="PATRIC" id="fig|1527444.3.peg.405"/>